<keyword evidence="2" id="KW-1185">Reference proteome</keyword>
<proteinExistence type="predicted"/>
<evidence type="ECO:0000313" key="2">
    <source>
        <dbReference type="Proteomes" id="UP000827872"/>
    </source>
</evidence>
<evidence type="ECO:0000313" key="1">
    <source>
        <dbReference type="EMBL" id="KAH8014736.1"/>
    </source>
</evidence>
<accession>A0ACB8G5B2</accession>
<sequence>MTSLANAIASHQSEWVSFSDGLLFPVTSQGHPDEPLEQFLSSSETSSEGVQNLDGEFPTLAQAELGDTVDKATADLASRCLLENHQSPKFDLSSSFSTWVQFEDTPWTSTLPEHTGFPPQPQQSAQSRDKVVPRKAGLSDNRESSCNRTGATGRTSPEKNRPGSQSSPKSCQFQLVL</sequence>
<protein>
    <submittedName>
        <fullName evidence="1">Uncharacterized protein</fullName>
    </submittedName>
</protein>
<organism evidence="1 2">
    <name type="scientific">Sphaerodactylus townsendi</name>
    <dbReference type="NCBI Taxonomy" id="933632"/>
    <lineage>
        <taxon>Eukaryota</taxon>
        <taxon>Metazoa</taxon>
        <taxon>Chordata</taxon>
        <taxon>Craniata</taxon>
        <taxon>Vertebrata</taxon>
        <taxon>Euteleostomi</taxon>
        <taxon>Lepidosauria</taxon>
        <taxon>Squamata</taxon>
        <taxon>Bifurcata</taxon>
        <taxon>Gekkota</taxon>
        <taxon>Sphaerodactylidae</taxon>
        <taxon>Sphaerodactylus</taxon>
    </lineage>
</organism>
<comment type="caution">
    <text evidence="1">The sequence shown here is derived from an EMBL/GenBank/DDBJ whole genome shotgun (WGS) entry which is preliminary data.</text>
</comment>
<gene>
    <name evidence="1" type="ORF">K3G42_031227</name>
</gene>
<dbReference type="EMBL" id="CM037615">
    <property type="protein sequence ID" value="KAH8014736.1"/>
    <property type="molecule type" value="Genomic_DNA"/>
</dbReference>
<name>A0ACB8G5B2_9SAUR</name>
<dbReference type="Proteomes" id="UP000827872">
    <property type="component" value="Linkage Group LG02"/>
</dbReference>
<reference evidence="1" key="1">
    <citation type="submission" date="2021-08" db="EMBL/GenBank/DDBJ databases">
        <title>The first chromosome-level gecko genome reveals the dynamic sex chromosomes of Neotropical dwarf geckos (Sphaerodactylidae: Sphaerodactylus).</title>
        <authorList>
            <person name="Pinto B.J."/>
            <person name="Keating S.E."/>
            <person name="Gamble T."/>
        </authorList>
    </citation>
    <scope>NUCLEOTIDE SEQUENCE</scope>
    <source>
        <strain evidence="1">TG3544</strain>
    </source>
</reference>